<dbReference type="EMBL" id="CAJVPW010001308">
    <property type="protein sequence ID" value="CAG8480736.1"/>
    <property type="molecule type" value="Genomic_DNA"/>
</dbReference>
<organism evidence="1 2">
    <name type="scientific">Cetraspora pellucida</name>
    <dbReference type="NCBI Taxonomy" id="1433469"/>
    <lineage>
        <taxon>Eukaryota</taxon>
        <taxon>Fungi</taxon>
        <taxon>Fungi incertae sedis</taxon>
        <taxon>Mucoromycota</taxon>
        <taxon>Glomeromycotina</taxon>
        <taxon>Glomeromycetes</taxon>
        <taxon>Diversisporales</taxon>
        <taxon>Gigasporaceae</taxon>
        <taxon>Cetraspora</taxon>
    </lineage>
</organism>
<sequence length="205" mass="23296">MDINKFDTSSSVKTTQLNSINAIKDTFDTSFPARNNNILSQPELIVLSDMDDELPINLQIIENENPSNWKDDDILSDNLLNNNTIVENSEDKVESQITFAKFGQNLTVDQVDYYLEFQEYPKTSLTGVASIYNVSGWKPEEAKKVFGLSNIQYAYGNPENIRSIQICPFLEVPVQKTYHSCYSIKICEFSSATLNIKHISVNFED</sequence>
<reference evidence="1" key="1">
    <citation type="submission" date="2021-06" db="EMBL/GenBank/DDBJ databases">
        <authorList>
            <person name="Kallberg Y."/>
            <person name="Tangrot J."/>
            <person name="Rosling A."/>
        </authorList>
    </citation>
    <scope>NUCLEOTIDE SEQUENCE</scope>
    <source>
        <strain evidence="1">28 12/20/2015</strain>
    </source>
</reference>
<evidence type="ECO:0000313" key="1">
    <source>
        <dbReference type="EMBL" id="CAG8480736.1"/>
    </source>
</evidence>
<proteinExistence type="predicted"/>
<name>A0ACA9KLE4_9GLOM</name>
<accession>A0ACA9KLE4</accession>
<gene>
    <name evidence="1" type="ORF">SPELUC_LOCUS2114</name>
</gene>
<keyword evidence="2" id="KW-1185">Reference proteome</keyword>
<dbReference type="Proteomes" id="UP000789366">
    <property type="component" value="Unassembled WGS sequence"/>
</dbReference>
<protein>
    <submittedName>
        <fullName evidence="1">15891_t:CDS:1</fullName>
    </submittedName>
</protein>
<comment type="caution">
    <text evidence="1">The sequence shown here is derived from an EMBL/GenBank/DDBJ whole genome shotgun (WGS) entry which is preliminary data.</text>
</comment>
<evidence type="ECO:0000313" key="2">
    <source>
        <dbReference type="Proteomes" id="UP000789366"/>
    </source>
</evidence>